<accession>A0ABY3CD01</accession>
<feature type="compositionally biased region" description="Polar residues" evidence="1">
    <location>
        <begin position="102"/>
        <end position="114"/>
    </location>
</feature>
<reference evidence="2 3" key="1">
    <citation type="journal article" date="2019" name="Antonie Van Leeuwenhoek">
        <title>Description of 'Ca. Methylobacter oryzae' KRF1, a novel species from the environmentally important Methylobacter clade 2.</title>
        <authorList>
            <person name="Khatri K."/>
            <person name="Mohite J.A."/>
            <person name="Pandit P.S."/>
            <person name="Bahulikar R."/>
            <person name="Rahalkar M.C."/>
        </authorList>
    </citation>
    <scope>NUCLEOTIDE SEQUENCE [LARGE SCALE GENOMIC DNA]</scope>
    <source>
        <strain evidence="2 3">KRF1</strain>
    </source>
</reference>
<gene>
    <name evidence="2" type="ORF">EKO24_006315</name>
</gene>
<evidence type="ECO:0000313" key="2">
    <source>
        <dbReference type="EMBL" id="TRX00053.1"/>
    </source>
</evidence>
<evidence type="ECO:0000256" key="1">
    <source>
        <dbReference type="SAM" id="MobiDB-lite"/>
    </source>
</evidence>
<evidence type="ECO:0000313" key="3">
    <source>
        <dbReference type="Proteomes" id="UP000733744"/>
    </source>
</evidence>
<dbReference type="RefSeq" id="WP_127029367.1">
    <property type="nucleotide sequence ID" value="NZ_RYFG02000043.1"/>
</dbReference>
<organism evidence="2 3">
    <name type="scientific">Candidatus Methylobacter oryzae</name>
    <dbReference type="NCBI Taxonomy" id="2497749"/>
    <lineage>
        <taxon>Bacteria</taxon>
        <taxon>Pseudomonadati</taxon>
        <taxon>Pseudomonadota</taxon>
        <taxon>Gammaproteobacteria</taxon>
        <taxon>Methylococcales</taxon>
        <taxon>Methylococcaceae</taxon>
        <taxon>Methylobacter</taxon>
    </lineage>
</organism>
<dbReference type="EMBL" id="RYFG02000043">
    <property type="protein sequence ID" value="TRX00053.1"/>
    <property type="molecule type" value="Genomic_DNA"/>
</dbReference>
<dbReference type="Pfam" id="PF13384">
    <property type="entry name" value="HTH_23"/>
    <property type="match status" value="1"/>
</dbReference>
<comment type="caution">
    <text evidence="2">The sequence shown here is derived from an EMBL/GenBank/DDBJ whole genome shotgun (WGS) entry which is preliminary data.</text>
</comment>
<dbReference type="InterPro" id="IPR009057">
    <property type="entry name" value="Homeodomain-like_sf"/>
</dbReference>
<dbReference type="SUPFAM" id="SSF46689">
    <property type="entry name" value="Homeodomain-like"/>
    <property type="match status" value="1"/>
</dbReference>
<proteinExistence type="predicted"/>
<protein>
    <submittedName>
        <fullName evidence="2">Helix-turn-helix domain-containing protein</fullName>
    </submittedName>
</protein>
<feature type="region of interest" description="Disordered" evidence="1">
    <location>
        <begin position="94"/>
        <end position="114"/>
    </location>
</feature>
<name>A0ABY3CD01_9GAMM</name>
<keyword evidence="3" id="KW-1185">Reference proteome</keyword>
<sequence length="114" mass="12601">MAAIKYKVNLTDEEKLQLEALVHKGKSAARSQTRARILLKAASGLHDKDIIQALDVSASLVAKTRQRCVEEGPEAALKEIPIKWRPCMRLSPPSKRELWHASWSSTTRPSTAAG</sequence>
<dbReference type="Proteomes" id="UP000733744">
    <property type="component" value="Unassembled WGS sequence"/>
</dbReference>